<comment type="caution">
    <text evidence="5">The sequence shown here is derived from an EMBL/GenBank/DDBJ whole genome shotgun (WGS) entry which is preliminary data.</text>
</comment>
<evidence type="ECO:0000313" key="6">
    <source>
        <dbReference type="Proteomes" id="UP000178406"/>
    </source>
</evidence>
<evidence type="ECO:0000256" key="2">
    <source>
        <dbReference type="SAM" id="Phobius"/>
    </source>
</evidence>
<reference evidence="5 6" key="1">
    <citation type="journal article" date="2016" name="Nat. Commun.">
        <title>Thousands of microbial genomes shed light on interconnected biogeochemical processes in an aquifer system.</title>
        <authorList>
            <person name="Anantharaman K."/>
            <person name="Brown C.T."/>
            <person name="Hug L.A."/>
            <person name="Sharon I."/>
            <person name="Castelle C.J."/>
            <person name="Probst A.J."/>
            <person name="Thomas B.C."/>
            <person name="Singh A."/>
            <person name="Wilkins M.J."/>
            <person name="Karaoz U."/>
            <person name="Brodie E.L."/>
            <person name="Williams K.H."/>
            <person name="Hubbard S.S."/>
            <person name="Banfield J.F."/>
        </authorList>
    </citation>
    <scope>NUCLEOTIDE SEQUENCE [LARGE SCALE GENOMIC DNA]</scope>
</reference>
<feature type="compositionally biased region" description="Basic and acidic residues" evidence="1">
    <location>
        <begin position="432"/>
        <end position="441"/>
    </location>
</feature>
<dbReference type="InterPro" id="IPR035986">
    <property type="entry name" value="PKD_dom_sf"/>
</dbReference>
<dbReference type="PROSITE" id="PS50093">
    <property type="entry name" value="PKD"/>
    <property type="match status" value="1"/>
</dbReference>
<accession>A0A1F5WF37</accession>
<dbReference type="InterPro" id="IPR013783">
    <property type="entry name" value="Ig-like_fold"/>
</dbReference>
<dbReference type="SUPFAM" id="SSF74853">
    <property type="entry name" value="Lamin A/C globular tail domain"/>
    <property type="match status" value="1"/>
</dbReference>
<feature type="region of interest" description="Disordered" evidence="1">
    <location>
        <begin position="404"/>
        <end position="459"/>
    </location>
</feature>
<dbReference type="InterPro" id="IPR000601">
    <property type="entry name" value="PKD_dom"/>
</dbReference>
<evidence type="ECO:0000313" key="5">
    <source>
        <dbReference type="EMBL" id="OGF74236.1"/>
    </source>
</evidence>
<dbReference type="Gene3D" id="2.60.40.10">
    <property type="entry name" value="Immunoglobulins"/>
    <property type="match status" value="1"/>
</dbReference>
<dbReference type="AlphaFoldDB" id="A0A1F5WF37"/>
<dbReference type="CDD" id="cd00146">
    <property type="entry name" value="PKD"/>
    <property type="match status" value="1"/>
</dbReference>
<sequence length="500" mass="53225">MDKRRICIALLIFAALPATVYGSVVVNEIAWMGTVNSAQDEWIEIAGPLGTNLDGWKLSTADGGTNIMLSGTVGSGGYFLIERTDDTTIPDVGADLVAVFGSGLGNTGEILILQDDQGNEIDRVDGSSNWAIGGNNTTKETLQRTSSGWTTATATPRAENNAGGAAAQESDNNKNNAPASGDSNATTDLPSSAYSAPMIEQKLRVYAGKDQTALVGALVTFEGYAEDKEGNLLPGARFLWNFGDGAVGEGKKVLHTYYYPGSYQVFLDASTALYSTTAALKVAVIPNLLGISEIKPGAWLELVNDTPRTVDISGLGVRINNEKAFYFPQNSFLGMQSYLVLNEERLGFTIPYTGTFQLLYPNGSVFVSTQYSSAILADNESVALTHDGWQKSVATPGEQNKLINRSIDAPQPKGITPSQVPPPPTSDDTISEDVRPNHTEENLDEQSPQTSQVLPTSQQKPASVFDSLRSIGSGSGLLFLGLAVAILASIASLVLYRFFI</sequence>
<feature type="compositionally biased region" description="Polar residues" evidence="1">
    <location>
        <begin position="126"/>
        <end position="154"/>
    </location>
</feature>
<feature type="transmembrane region" description="Helical" evidence="2">
    <location>
        <begin position="477"/>
        <end position="499"/>
    </location>
</feature>
<keyword evidence="2" id="KW-0472">Membrane</keyword>
<feature type="compositionally biased region" description="Low complexity" evidence="1">
    <location>
        <begin position="158"/>
        <end position="169"/>
    </location>
</feature>
<dbReference type="EMBL" id="MFHQ01000027">
    <property type="protein sequence ID" value="OGF74236.1"/>
    <property type="molecule type" value="Genomic_DNA"/>
</dbReference>
<dbReference type="STRING" id="1798338.A3J56_03060"/>
<feature type="domain" description="PKD" evidence="3">
    <location>
        <begin position="234"/>
        <end position="284"/>
    </location>
</feature>
<name>A0A1F5WF37_9BACT</name>
<evidence type="ECO:0008006" key="7">
    <source>
        <dbReference type="Google" id="ProtNLM"/>
    </source>
</evidence>
<evidence type="ECO:0000259" key="4">
    <source>
        <dbReference type="PROSITE" id="PS51841"/>
    </source>
</evidence>
<dbReference type="SUPFAM" id="SSF49299">
    <property type="entry name" value="PKD domain"/>
    <property type="match status" value="1"/>
</dbReference>
<evidence type="ECO:0000256" key="1">
    <source>
        <dbReference type="SAM" id="MobiDB-lite"/>
    </source>
</evidence>
<dbReference type="InterPro" id="IPR001322">
    <property type="entry name" value="Lamin_tail_dom"/>
</dbReference>
<feature type="compositionally biased region" description="Polar residues" evidence="1">
    <location>
        <begin position="173"/>
        <end position="191"/>
    </location>
</feature>
<feature type="region of interest" description="Disordered" evidence="1">
    <location>
        <begin position="125"/>
        <end position="191"/>
    </location>
</feature>
<organism evidence="5 6">
    <name type="scientific">Candidatus Giovannonibacteria bacterium RIFCSPHIGHO2_02_FULL_46_20</name>
    <dbReference type="NCBI Taxonomy" id="1798338"/>
    <lineage>
        <taxon>Bacteria</taxon>
        <taxon>Candidatus Giovannoniibacteriota</taxon>
    </lineage>
</organism>
<dbReference type="Proteomes" id="UP000178406">
    <property type="component" value="Unassembled WGS sequence"/>
</dbReference>
<keyword evidence="2" id="KW-0812">Transmembrane</keyword>
<feature type="domain" description="LTD" evidence="4">
    <location>
        <begin position="12"/>
        <end position="128"/>
    </location>
</feature>
<proteinExistence type="predicted"/>
<feature type="compositionally biased region" description="Polar residues" evidence="1">
    <location>
        <begin position="445"/>
        <end position="459"/>
    </location>
</feature>
<dbReference type="Pfam" id="PF18911">
    <property type="entry name" value="PKD_4"/>
    <property type="match status" value="1"/>
</dbReference>
<dbReference type="InterPro" id="IPR036415">
    <property type="entry name" value="Lamin_tail_dom_sf"/>
</dbReference>
<keyword evidence="2" id="KW-1133">Transmembrane helix</keyword>
<evidence type="ECO:0000259" key="3">
    <source>
        <dbReference type="PROSITE" id="PS50093"/>
    </source>
</evidence>
<dbReference type="PROSITE" id="PS51841">
    <property type="entry name" value="LTD"/>
    <property type="match status" value="1"/>
</dbReference>
<gene>
    <name evidence="5" type="ORF">A3J56_03060</name>
</gene>
<protein>
    <recommendedName>
        <fullName evidence="7">PKD domain-containing protein</fullName>
    </recommendedName>
</protein>